<evidence type="ECO:0000313" key="4">
    <source>
        <dbReference type="Proteomes" id="UP001293254"/>
    </source>
</evidence>
<dbReference type="AlphaFoldDB" id="A0AAE2C891"/>
<dbReference type="EMBL" id="JACGWO010000013">
    <property type="protein sequence ID" value="KAK4412682.1"/>
    <property type="molecule type" value="Genomic_DNA"/>
</dbReference>
<dbReference type="Proteomes" id="UP001293254">
    <property type="component" value="Unassembled WGS sequence"/>
</dbReference>
<name>A0AAE2C891_9LAMI</name>
<comment type="caution">
    <text evidence="3">The sequence shown here is derived from an EMBL/GenBank/DDBJ whole genome shotgun (WGS) entry which is preliminary data.</text>
</comment>
<dbReference type="Pfam" id="PF14111">
    <property type="entry name" value="DUF4283"/>
    <property type="match status" value="1"/>
</dbReference>
<sequence length="353" mass="39062">MAPKLNNGWEHATPVGGDRKKCKCSYYGKVVHSGITRLKQHIAQVSENAEACTRVPSEIQKMPHSGGEIANPQASNFEALRSTLTNLLRPARGLSISRISDDRMGLKFNHVVDLKCTLERGPWTFDRNLLIIQQVNENSKLGSINPDWTPFVVHVHDVPANLRSEQVLVSIGNKIGHFIKTISRESRISKFYELYYSDGFVNPGPNYPLGALDARKWPYASTPYVAQAGQLVNVSPSPADVHDNGFKSGFRWGDPKWKGARIFGDCSHLVHGKSVIHASTHAKESVYMEIANPRGANYGTKLEGDTRFPGIEWTFNKGKDLSDFHIPISSNSTSTGPTFSEQPTFPLLAKPPS</sequence>
<organism evidence="3 4">
    <name type="scientific">Sesamum alatum</name>
    <dbReference type="NCBI Taxonomy" id="300844"/>
    <lineage>
        <taxon>Eukaryota</taxon>
        <taxon>Viridiplantae</taxon>
        <taxon>Streptophyta</taxon>
        <taxon>Embryophyta</taxon>
        <taxon>Tracheophyta</taxon>
        <taxon>Spermatophyta</taxon>
        <taxon>Magnoliopsida</taxon>
        <taxon>eudicotyledons</taxon>
        <taxon>Gunneridae</taxon>
        <taxon>Pentapetalae</taxon>
        <taxon>asterids</taxon>
        <taxon>lamiids</taxon>
        <taxon>Lamiales</taxon>
        <taxon>Pedaliaceae</taxon>
        <taxon>Sesamum</taxon>
    </lineage>
</organism>
<evidence type="ECO:0000259" key="2">
    <source>
        <dbReference type="Pfam" id="PF14111"/>
    </source>
</evidence>
<evidence type="ECO:0000313" key="3">
    <source>
        <dbReference type="EMBL" id="KAK4412682.1"/>
    </source>
</evidence>
<protein>
    <recommendedName>
        <fullName evidence="2">DUF4283 domain-containing protein</fullName>
    </recommendedName>
</protein>
<feature type="domain" description="DUF4283" evidence="2">
    <location>
        <begin position="72"/>
        <end position="140"/>
    </location>
</feature>
<dbReference type="PANTHER" id="PTHR46951">
    <property type="entry name" value="BED-TYPE DOMAIN-CONTAINING PROTEIN"/>
    <property type="match status" value="1"/>
</dbReference>
<feature type="region of interest" description="Disordered" evidence="1">
    <location>
        <begin position="332"/>
        <end position="353"/>
    </location>
</feature>
<dbReference type="PANTHER" id="PTHR46951:SF2">
    <property type="entry name" value="BED-TYPE DOMAIN-CONTAINING PROTEIN"/>
    <property type="match status" value="1"/>
</dbReference>
<accession>A0AAE2C891</accession>
<reference evidence="3" key="1">
    <citation type="submission" date="2020-06" db="EMBL/GenBank/DDBJ databases">
        <authorList>
            <person name="Li T."/>
            <person name="Hu X."/>
            <person name="Zhang T."/>
            <person name="Song X."/>
            <person name="Zhang H."/>
            <person name="Dai N."/>
            <person name="Sheng W."/>
            <person name="Hou X."/>
            <person name="Wei L."/>
        </authorList>
    </citation>
    <scope>NUCLEOTIDE SEQUENCE</scope>
    <source>
        <strain evidence="3">3651</strain>
        <tissue evidence="3">Leaf</tissue>
    </source>
</reference>
<feature type="compositionally biased region" description="Polar residues" evidence="1">
    <location>
        <begin position="332"/>
        <end position="343"/>
    </location>
</feature>
<dbReference type="InterPro" id="IPR025558">
    <property type="entry name" value="DUF4283"/>
</dbReference>
<gene>
    <name evidence="3" type="ORF">Salat_2915300</name>
</gene>
<reference evidence="3" key="2">
    <citation type="journal article" date="2024" name="Plant">
        <title>Genomic evolution and insights into agronomic trait innovations of Sesamum species.</title>
        <authorList>
            <person name="Miao H."/>
            <person name="Wang L."/>
            <person name="Qu L."/>
            <person name="Liu H."/>
            <person name="Sun Y."/>
            <person name="Le M."/>
            <person name="Wang Q."/>
            <person name="Wei S."/>
            <person name="Zheng Y."/>
            <person name="Lin W."/>
            <person name="Duan Y."/>
            <person name="Cao H."/>
            <person name="Xiong S."/>
            <person name="Wang X."/>
            <person name="Wei L."/>
            <person name="Li C."/>
            <person name="Ma Q."/>
            <person name="Ju M."/>
            <person name="Zhao R."/>
            <person name="Li G."/>
            <person name="Mu C."/>
            <person name="Tian Q."/>
            <person name="Mei H."/>
            <person name="Zhang T."/>
            <person name="Gao T."/>
            <person name="Zhang H."/>
        </authorList>
    </citation>
    <scope>NUCLEOTIDE SEQUENCE</scope>
    <source>
        <strain evidence="3">3651</strain>
    </source>
</reference>
<proteinExistence type="predicted"/>
<evidence type="ECO:0000256" key="1">
    <source>
        <dbReference type="SAM" id="MobiDB-lite"/>
    </source>
</evidence>
<keyword evidence="4" id="KW-1185">Reference proteome</keyword>